<dbReference type="PROSITE" id="PS51123">
    <property type="entry name" value="OMPA_2"/>
    <property type="match status" value="1"/>
</dbReference>
<dbReference type="PANTHER" id="PTHR30329:SF21">
    <property type="entry name" value="LIPOPROTEIN YIAD-RELATED"/>
    <property type="match status" value="1"/>
</dbReference>
<evidence type="ECO:0000256" key="6">
    <source>
        <dbReference type="SAM" id="SignalP"/>
    </source>
</evidence>
<keyword evidence="5" id="KW-1133">Transmembrane helix</keyword>
<comment type="subcellular location">
    <subcellularLocation>
        <location evidence="1">Cell outer membrane</location>
    </subcellularLocation>
</comment>
<reference evidence="9" key="1">
    <citation type="journal article" date="2014" name="Environ. Microbiol.">
        <title>Comparative genomics of the marine bacterial genus Glaciecola reveals the high degree of genomic diversity and genomic characteristic for cold adaptation.</title>
        <authorList>
            <person name="Qin Q.L."/>
            <person name="Xie B.B."/>
            <person name="Yu Y."/>
            <person name="Shu Y.L."/>
            <person name="Rong J.C."/>
            <person name="Zhang Y.J."/>
            <person name="Zhao D.L."/>
            <person name="Chen X.L."/>
            <person name="Zhang X.Y."/>
            <person name="Chen B."/>
            <person name="Zhou B.C."/>
            <person name="Zhang Y.Z."/>
        </authorList>
    </citation>
    <scope>NUCLEOTIDE SEQUENCE [LARGE SCALE GENOMIC DNA]</scope>
    <source>
        <strain evidence="9">LMG 21857</strain>
    </source>
</reference>
<dbReference type="InterPro" id="IPR022511">
    <property type="entry name" value="PdsO"/>
</dbReference>
<sequence>MKYAVIALTLSLIMNQTISSLASAETNVAQAVKKENKQNDMLGFGSGALFGSAVAGPVGGVLGAILGLFIANDVNNDKALAQAESQLADKDQQLLALQSAKQRTHQQGLKQTVSIATLSAENNDNAQHTNSLAPIESNIQFRTASHLIEPHYQRQLDLFAQALRESPQLHATLAGYADERGDTDYNQALSQQRAINVKNYLLKQDVNPAQLLTESFGETRVSGIENDREGLFFARKVTVSISAVLSLSQSPSMMTAVTH</sequence>
<dbReference type="Proteomes" id="UP000006322">
    <property type="component" value="Unassembled WGS sequence"/>
</dbReference>
<keyword evidence="6" id="KW-0732">Signal</keyword>
<dbReference type="RefSeq" id="WP_007104242.1">
    <property type="nucleotide sequence ID" value="NZ_BAER01000038.1"/>
</dbReference>
<evidence type="ECO:0000256" key="1">
    <source>
        <dbReference type="ARBA" id="ARBA00004442"/>
    </source>
</evidence>
<evidence type="ECO:0000256" key="2">
    <source>
        <dbReference type="ARBA" id="ARBA00023136"/>
    </source>
</evidence>
<feature type="transmembrane region" description="Helical" evidence="5">
    <location>
        <begin position="48"/>
        <end position="71"/>
    </location>
</feature>
<dbReference type="InterPro" id="IPR006664">
    <property type="entry name" value="OMP_bac"/>
</dbReference>
<feature type="signal peptide" evidence="6">
    <location>
        <begin position="1"/>
        <end position="24"/>
    </location>
</feature>
<dbReference type="OrthoDB" id="7061829at2"/>
<dbReference type="SUPFAM" id="SSF103088">
    <property type="entry name" value="OmpA-like"/>
    <property type="match status" value="1"/>
</dbReference>
<evidence type="ECO:0000256" key="3">
    <source>
        <dbReference type="ARBA" id="ARBA00023237"/>
    </source>
</evidence>
<evidence type="ECO:0000313" key="9">
    <source>
        <dbReference type="Proteomes" id="UP000006322"/>
    </source>
</evidence>
<dbReference type="AlphaFoldDB" id="K6YI89"/>
<dbReference type="Gene3D" id="3.30.1330.60">
    <property type="entry name" value="OmpA-like domain"/>
    <property type="match status" value="1"/>
</dbReference>
<accession>K6YI89</accession>
<comment type="caution">
    <text evidence="8">The sequence shown here is derived from an EMBL/GenBank/DDBJ whole genome shotgun (WGS) entry which is preliminary data.</text>
</comment>
<dbReference type="GO" id="GO:0009279">
    <property type="term" value="C:cell outer membrane"/>
    <property type="evidence" value="ECO:0007669"/>
    <property type="project" value="UniProtKB-SubCell"/>
</dbReference>
<keyword evidence="2 4" id="KW-0472">Membrane</keyword>
<evidence type="ECO:0000259" key="7">
    <source>
        <dbReference type="PROSITE" id="PS51123"/>
    </source>
</evidence>
<dbReference type="STRING" id="1129793.GPLA_1530"/>
<keyword evidence="3" id="KW-0998">Cell outer membrane</keyword>
<name>K6YI89_9ALTE</name>
<dbReference type="NCBIfam" id="TIGR03789">
    <property type="entry name" value="pdsO"/>
    <property type="match status" value="1"/>
</dbReference>
<evidence type="ECO:0000313" key="8">
    <source>
        <dbReference type="EMBL" id="GAC32444.1"/>
    </source>
</evidence>
<dbReference type="EMBL" id="BAER01000038">
    <property type="protein sequence ID" value="GAC32444.1"/>
    <property type="molecule type" value="Genomic_DNA"/>
</dbReference>
<organism evidence="8 9">
    <name type="scientific">Paraglaciecola polaris LMG 21857</name>
    <dbReference type="NCBI Taxonomy" id="1129793"/>
    <lineage>
        <taxon>Bacteria</taxon>
        <taxon>Pseudomonadati</taxon>
        <taxon>Pseudomonadota</taxon>
        <taxon>Gammaproteobacteria</taxon>
        <taxon>Alteromonadales</taxon>
        <taxon>Alteromonadaceae</taxon>
        <taxon>Paraglaciecola</taxon>
    </lineage>
</organism>
<dbReference type="CDD" id="cd07185">
    <property type="entry name" value="OmpA_C-like"/>
    <property type="match status" value="1"/>
</dbReference>
<evidence type="ECO:0000256" key="4">
    <source>
        <dbReference type="PROSITE-ProRule" id="PRU00473"/>
    </source>
</evidence>
<dbReference type="PRINTS" id="PR01021">
    <property type="entry name" value="OMPADOMAIN"/>
</dbReference>
<keyword evidence="5" id="KW-0812">Transmembrane</keyword>
<feature type="chain" id="PRO_5003897472" evidence="6">
    <location>
        <begin position="25"/>
        <end position="259"/>
    </location>
</feature>
<proteinExistence type="predicted"/>
<evidence type="ECO:0000256" key="5">
    <source>
        <dbReference type="SAM" id="Phobius"/>
    </source>
</evidence>
<gene>
    <name evidence="8" type="ORF">GPLA_1530</name>
</gene>
<dbReference type="Pfam" id="PF00691">
    <property type="entry name" value="OmpA"/>
    <property type="match status" value="1"/>
</dbReference>
<protein>
    <submittedName>
        <fullName evidence="8">OmpA/MotB protein</fullName>
    </submittedName>
</protein>
<dbReference type="InterPro" id="IPR006665">
    <property type="entry name" value="OmpA-like"/>
</dbReference>
<dbReference type="PANTHER" id="PTHR30329">
    <property type="entry name" value="STATOR ELEMENT OF FLAGELLAR MOTOR COMPLEX"/>
    <property type="match status" value="1"/>
</dbReference>
<feature type="domain" description="OmpA-like" evidence="7">
    <location>
        <begin position="128"/>
        <end position="245"/>
    </location>
</feature>
<dbReference type="InterPro" id="IPR036737">
    <property type="entry name" value="OmpA-like_sf"/>
</dbReference>
<dbReference type="InterPro" id="IPR050330">
    <property type="entry name" value="Bact_OuterMem_StrucFunc"/>
</dbReference>
<keyword evidence="9" id="KW-1185">Reference proteome</keyword>